<keyword evidence="1" id="KW-0812">Transmembrane</keyword>
<keyword evidence="1" id="KW-0472">Membrane</keyword>
<evidence type="ECO:0000313" key="2">
    <source>
        <dbReference type="EMBL" id="GMR45283.1"/>
    </source>
</evidence>
<reference evidence="3" key="1">
    <citation type="submission" date="2022-10" db="EMBL/GenBank/DDBJ databases">
        <title>Genome assembly of Pristionchus species.</title>
        <authorList>
            <person name="Yoshida K."/>
            <person name="Sommer R.J."/>
        </authorList>
    </citation>
    <scope>NUCLEOTIDE SEQUENCE [LARGE SCALE GENOMIC DNA]</scope>
    <source>
        <strain evidence="3">RS5460</strain>
    </source>
</reference>
<dbReference type="AlphaFoldDB" id="A0AAN5HY24"/>
<feature type="transmembrane region" description="Helical" evidence="1">
    <location>
        <begin position="22"/>
        <end position="42"/>
    </location>
</feature>
<gene>
    <name evidence="2" type="ORF">PMAYCL1PPCAC_15478</name>
</gene>
<feature type="non-terminal residue" evidence="2">
    <location>
        <position position="1"/>
    </location>
</feature>
<name>A0AAN5HY24_9BILA</name>
<comment type="caution">
    <text evidence="2">The sequence shown here is derived from an EMBL/GenBank/DDBJ whole genome shotgun (WGS) entry which is preliminary data.</text>
</comment>
<evidence type="ECO:0000313" key="3">
    <source>
        <dbReference type="Proteomes" id="UP001328107"/>
    </source>
</evidence>
<sequence length="143" mass="16815">NVFAWHNSFILFSEGFFSGPRAIGASMIFSSIPTVILTLLNFYRYAQVTSFKRFEFFTSSYSFLPCCFLLCLDALFHYVEATILFQTDSDGIDQTADLFHWIDDTFRNGKWKPILGLFVMYFYYISLLLVNAYIVFKIRYTQR</sequence>
<evidence type="ECO:0000256" key="1">
    <source>
        <dbReference type="SAM" id="Phobius"/>
    </source>
</evidence>
<organism evidence="2 3">
    <name type="scientific">Pristionchus mayeri</name>
    <dbReference type="NCBI Taxonomy" id="1317129"/>
    <lineage>
        <taxon>Eukaryota</taxon>
        <taxon>Metazoa</taxon>
        <taxon>Ecdysozoa</taxon>
        <taxon>Nematoda</taxon>
        <taxon>Chromadorea</taxon>
        <taxon>Rhabditida</taxon>
        <taxon>Rhabditina</taxon>
        <taxon>Diplogasteromorpha</taxon>
        <taxon>Diplogasteroidea</taxon>
        <taxon>Neodiplogasteridae</taxon>
        <taxon>Pristionchus</taxon>
    </lineage>
</organism>
<feature type="transmembrane region" description="Helical" evidence="1">
    <location>
        <begin position="54"/>
        <end position="79"/>
    </location>
</feature>
<dbReference type="Proteomes" id="UP001328107">
    <property type="component" value="Unassembled WGS sequence"/>
</dbReference>
<feature type="non-terminal residue" evidence="2">
    <location>
        <position position="143"/>
    </location>
</feature>
<proteinExistence type="predicted"/>
<feature type="transmembrane region" description="Helical" evidence="1">
    <location>
        <begin position="114"/>
        <end position="136"/>
    </location>
</feature>
<accession>A0AAN5HY24</accession>
<protein>
    <submittedName>
        <fullName evidence="2">Uncharacterized protein</fullName>
    </submittedName>
</protein>
<keyword evidence="3" id="KW-1185">Reference proteome</keyword>
<keyword evidence="1" id="KW-1133">Transmembrane helix</keyword>
<dbReference type="EMBL" id="BTRK01000004">
    <property type="protein sequence ID" value="GMR45283.1"/>
    <property type="molecule type" value="Genomic_DNA"/>
</dbReference>